<organism evidence="2 3">
    <name type="scientific">Malus domestica</name>
    <name type="common">Apple</name>
    <name type="synonym">Pyrus malus</name>
    <dbReference type="NCBI Taxonomy" id="3750"/>
    <lineage>
        <taxon>Eukaryota</taxon>
        <taxon>Viridiplantae</taxon>
        <taxon>Streptophyta</taxon>
        <taxon>Embryophyta</taxon>
        <taxon>Tracheophyta</taxon>
        <taxon>Spermatophyta</taxon>
        <taxon>Magnoliopsida</taxon>
        <taxon>eudicotyledons</taxon>
        <taxon>Gunneridae</taxon>
        <taxon>Pentapetalae</taxon>
        <taxon>rosids</taxon>
        <taxon>fabids</taxon>
        <taxon>Rosales</taxon>
        <taxon>Rosaceae</taxon>
        <taxon>Amygdaloideae</taxon>
        <taxon>Maleae</taxon>
        <taxon>Malus</taxon>
    </lineage>
</organism>
<sequence length="784" mass="88643">MMVDQKGGNFEPNPVPLCTDVPDGMISEKKKKKKKKKKKNKKKGNICDGVSDQTQDLSSVGVRDSCNSSKMSNCGFDDASSSSFLEVEVKDSKGGVSEGTETGTGRACGKNGKENRCLSHYWKMKREARKNWVKELGYRYGVKHVHPPQNQVWVEHDSFSGDGLLPSNNAAYGFKGMGHEQSSMHRRIPPRAFVGDESSQWVFSQQRLNGSFHRCVSQPSKFQGAENDCATSINLYRRENFNGKKEYSQVPFGMYHYQTRDTARRTFYHAHHVPSHGFRPYKLGKNPIMEHNFGRCSYASLDSMPYSQFRYHSDQKFRKAANSGPSSHQWKPVGTKESRRNDEIGSAGTCNALNLSLPVLSKELSDNHQEGGQIPFPSSDTRCTASISSHQLPSESYQCPKFYKPAAEIENQNIESNSYEANGRRPRATDEFLIGSQMAVEGLNASYRMQLASELVQLTMGCPLAEFERFIHCAAPVIASSYIHKKCSICLDDQMSHGFLCKHQIPNLSLRTVWNWYEKPGNYGLDVKADDSKNLNSSMPFHAYFVPYLSAVQLFQPQNSCSKTLNATHSSKAAELNHLQAGTEKHYGSVPLTLDCSPDSELIFEFFESEQPYQRKPFYNKILELTDVGTSNHHLFGDPSKLDCLNLHDLHPASWFSVAWYPIYRIPEGNLRATFLTYHSLGHFVRRTISVDPANKYASRIFCPVLGLQSYNAHGECWFEPKTPSVHSSNESTSNSVEILKEMLRTLDDNALRFGRGCVYKDHVMVSNRQPDYNFFSSRKAHYK</sequence>
<reference evidence="2 3" key="1">
    <citation type="submission" date="2018-10" db="EMBL/GenBank/DDBJ databases">
        <title>A high-quality apple genome assembly.</title>
        <authorList>
            <person name="Hu J."/>
        </authorList>
    </citation>
    <scope>NUCLEOTIDE SEQUENCE [LARGE SCALE GENOMIC DNA]</scope>
    <source>
        <strain evidence="3">cv. HFTH1</strain>
        <tissue evidence="2">Young leaf</tissue>
    </source>
</reference>
<dbReference type="EMBL" id="RDQH01000343">
    <property type="protein sequence ID" value="RXH68109.1"/>
    <property type="molecule type" value="Genomic_DNA"/>
</dbReference>
<dbReference type="Proteomes" id="UP000290289">
    <property type="component" value="Chromosome 17"/>
</dbReference>
<evidence type="ECO:0000313" key="2">
    <source>
        <dbReference type="EMBL" id="RXH68109.1"/>
    </source>
</evidence>
<feature type="region of interest" description="Disordered" evidence="1">
    <location>
        <begin position="319"/>
        <end position="345"/>
    </location>
</feature>
<dbReference type="InterPro" id="IPR008507">
    <property type="entry name" value="DUF789"/>
</dbReference>
<dbReference type="PANTHER" id="PTHR32010:SF23">
    <property type="entry name" value="IG-LIKE DOMAIN-CONTAINING PROTEIN"/>
    <property type="match status" value="1"/>
</dbReference>
<accession>A0A498HAS1</accession>
<comment type="caution">
    <text evidence="2">The sequence shown here is derived from an EMBL/GenBank/DDBJ whole genome shotgun (WGS) entry which is preliminary data.</text>
</comment>
<feature type="compositionally biased region" description="Basic residues" evidence="1">
    <location>
        <begin position="29"/>
        <end position="44"/>
    </location>
</feature>
<name>A0A498HAS1_MALDO</name>
<protein>
    <submittedName>
        <fullName evidence="2">Uncharacterized protein</fullName>
    </submittedName>
</protein>
<feature type="region of interest" description="Disordered" evidence="1">
    <location>
        <begin position="1"/>
        <end position="62"/>
    </location>
</feature>
<feature type="compositionally biased region" description="Basic and acidic residues" evidence="1">
    <location>
        <begin position="334"/>
        <end position="343"/>
    </location>
</feature>
<feature type="region of interest" description="Disordered" evidence="1">
    <location>
        <begin position="91"/>
        <end position="110"/>
    </location>
</feature>
<dbReference type="Pfam" id="PF05623">
    <property type="entry name" value="DUF789"/>
    <property type="match status" value="1"/>
</dbReference>
<evidence type="ECO:0000256" key="1">
    <source>
        <dbReference type="SAM" id="MobiDB-lite"/>
    </source>
</evidence>
<gene>
    <name evidence="2" type="ORF">DVH24_028256</name>
</gene>
<dbReference type="AlphaFoldDB" id="A0A498HAS1"/>
<proteinExistence type="predicted"/>
<keyword evidence="3" id="KW-1185">Reference proteome</keyword>
<dbReference type="PANTHER" id="PTHR32010">
    <property type="entry name" value="PHOTOSYSTEM II STABILITY/ASSEMBLY FACTOR HCF136, CHLOROPLASTIC"/>
    <property type="match status" value="1"/>
</dbReference>
<evidence type="ECO:0000313" key="3">
    <source>
        <dbReference type="Proteomes" id="UP000290289"/>
    </source>
</evidence>